<organism evidence="1 2">
    <name type="scientific">Micromonospora polyrhachis</name>
    <dbReference type="NCBI Taxonomy" id="1282883"/>
    <lineage>
        <taxon>Bacteria</taxon>
        <taxon>Bacillati</taxon>
        <taxon>Actinomycetota</taxon>
        <taxon>Actinomycetes</taxon>
        <taxon>Micromonosporales</taxon>
        <taxon>Micromonosporaceae</taxon>
        <taxon>Micromonospora</taxon>
    </lineage>
</organism>
<sequence>MERNRGESASPTSDLVTLHVWRVSRGALPRALTRMAWGPRRLRNTPGVRFGKLLGTGTGTGFGPTDADLTRWAALVVWADPTRAAAFDETPVGRSWARLAEASARLDLRPLASRGQWSGVEPFGAAPLPTAASGTGASRPSSPGSAPVLALTRARLRPRRAVTFWRAISPVAAALRDAPGLLARFGIGEAPLGWQGTVSVWRNSADLVNFAYRHPQHRAAITATPVRRWYAEELFARFEVCRVSGDRAVLGWAAPGDDGQVSPGEQGQ</sequence>
<dbReference type="EMBL" id="JACHJW010000001">
    <property type="protein sequence ID" value="MBB4961244.1"/>
    <property type="molecule type" value="Genomic_DNA"/>
</dbReference>
<protein>
    <recommendedName>
        <fullName evidence="3">Spheroidene monooxygenase</fullName>
    </recommendedName>
</protein>
<proteinExistence type="predicted"/>
<comment type="caution">
    <text evidence="1">The sequence shown here is derived from an EMBL/GenBank/DDBJ whole genome shotgun (WGS) entry which is preliminary data.</text>
</comment>
<dbReference type="AlphaFoldDB" id="A0A7W7SUM3"/>
<accession>A0A7W7SUM3</accession>
<evidence type="ECO:0008006" key="3">
    <source>
        <dbReference type="Google" id="ProtNLM"/>
    </source>
</evidence>
<dbReference type="InterPro" id="IPR049574">
    <property type="entry name" value="CrtA-like"/>
</dbReference>
<keyword evidence="2" id="KW-1185">Reference proteome</keyword>
<dbReference type="RefSeq" id="WP_184536871.1">
    <property type="nucleotide sequence ID" value="NZ_JACHJW010000001.1"/>
</dbReference>
<dbReference type="Proteomes" id="UP000578819">
    <property type="component" value="Unassembled WGS sequence"/>
</dbReference>
<dbReference type="CDD" id="cd21650">
    <property type="entry name" value="CrtA-like"/>
    <property type="match status" value="1"/>
</dbReference>
<evidence type="ECO:0000313" key="2">
    <source>
        <dbReference type="Proteomes" id="UP000578819"/>
    </source>
</evidence>
<name>A0A7W7SUM3_9ACTN</name>
<reference evidence="1 2" key="1">
    <citation type="submission" date="2020-08" db="EMBL/GenBank/DDBJ databases">
        <title>Sequencing the genomes of 1000 actinobacteria strains.</title>
        <authorList>
            <person name="Klenk H.-P."/>
        </authorList>
    </citation>
    <scope>NUCLEOTIDE SEQUENCE [LARGE SCALE GENOMIC DNA]</scope>
    <source>
        <strain evidence="1 2">DSM 45886</strain>
    </source>
</reference>
<gene>
    <name evidence="1" type="ORF">FHR38_004977</name>
</gene>
<evidence type="ECO:0000313" key="1">
    <source>
        <dbReference type="EMBL" id="MBB4961244.1"/>
    </source>
</evidence>